<dbReference type="Gene3D" id="3.30.160.60">
    <property type="entry name" value="Classic Zinc Finger"/>
    <property type="match status" value="1"/>
</dbReference>
<evidence type="ECO:0000256" key="2">
    <source>
        <dbReference type="SAM" id="Coils"/>
    </source>
</evidence>
<dbReference type="SMART" id="SM00336">
    <property type="entry name" value="BBOX"/>
    <property type="match status" value="2"/>
</dbReference>
<feature type="domain" description="B box-type" evidence="3">
    <location>
        <begin position="12"/>
        <end position="55"/>
    </location>
</feature>
<feature type="domain" description="B box-type" evidence="3">
    <location>
        <begin position="66"/>
        <end position="107"/>
    </location>
</feature>
<dbReference type="Pfam" id="PF00643">
    <property type="entry name" value="zf-B_box"/>
    <property type="match status" value="1"/>
</dbReference>
<accession>A0AA88XFN6</accession>
<protein>
    <recommendedName>
        <fullName evidence="3">B box-type domain-containing protein</fullName>
    </recommendedName>
</protein>
<dbReference type="InterPro" id="IPR047153">
    <property type="entry name" value="TRIM45/56/19-like"/>
</dbReference>
<dbReference type="PANTHER" id="PTHR25462:SF296">
    <property type="entry name" value="MEIOTIC P26, ISOFORM F"/>
    <property type="match status" value="1"/>
</dbReference>
<evidence type="ECO:0000259" key="3">
    <source>
        <dbReference type="PROSITE" id="PS50119"/>
    </source>
</evidence>
<feature type="coiled-coil region" evidence="2">
    <location>
        <begin position="148"/>
        <end position="182"/>
    </location>
</feature>
<evidence type="ECO:0000313" key="4">
    <source>
        <dbReference type="EMBL" id="KAK3084211.1"/>
    </source>
</evidence>
<keyword evidence="1" id="KW-0479">Metal-binding</keyword>
<keyword evidence="5" id="KW-1185">Reference proteome</keyword>
<reference evidence="4" key="1">
    <citation type="submission" date="2019-08" db="EMBL/GenBank/DDBJ databases">
        <title>The improved chromosome-level genome for the pearl oyster Pinctada fucata martensii using PacBio sequencing and Hi-C.</title>
        <authorList>
            <person name="Zheng Z."/>
        </authorList>
    </citation>
    <scope>NUCLEOTIDE SEQUENCE</scope>
    <source>
        <strain evidence="4">ZZ-2019</strain>
        <tissue evidence="4">Adductor muscle</tissue>
    </source>
</reference>
<dbReference type="PANTHER" id="PTHR25462">
    <property type="entry name" value="BONUS, ISOFORM C-RELATED"/>
    <property type="match status" value="1"/>
</dbReference>
<sequence length="279" mass="32005">MATANQGPLLHQTYVECDGCEDDNEVEWYCISCKSNLCGSCKTARLHRKHILKPWKDPESVSARQDAPMPCKVHPDKTYVNYCTDCDVLCCSACNAGDHSGHHFKTIEDVVDEKRTALRNFVDELKDNCTSKAKEMKDKLAGNKEKFISRCSMNKEKIKQKIDSLRKDLTSMEDQLMKEEESIKNENVSKLEKDILEVKNTEDKIAETIKNIEKELSVSSNQSIIQRSLSSLSLENYKVRNISLLPTQEFETSDYKFPSTTETIGLRRTRFETFCCFQE</sequence>
<keyword evidence="1" id="KW-0863">Zinc-finger</keyword>
<dbReference type="EMBL" id="VSWD01000013">
    <property type="protein sequence ID" value="KAK3084211.1"/>
    <property type="molecule type" value="Genomic_DNA"/>
</dbReference>
<keyword evidence="1" id="KW-0862">Zinc</keyword>
<dbReference type="PROSITE" id="PS50119">
    <property type="entry name" value="ZF_BBOX"/>
    <property type="match status" value="2"/>
</dbReference>
<keyword evidence="2" id="KW-0175">Coiled coil</keyword>
<dbReference type="CDD" id="cd19756">
    <property type="entry name" value="Bbox2"/>
    <property type="match status" value="1"/>
</dbReference>
<proteinExistence type="predicted"/>
<dbReference type="InterPro" id="IPR000315">
    <property type="entry name" value="Znf_B-box"/>
</dbReference>
<dbReference type="SUPFAM" id="SSF57845">
    <property type="entry name" value="B-box zinc-binding domain"/>
    <property type="match status" value="2"/>
</dbReference>
<comment type="caution">
    <text evidence="4">The sequence shown here is derived from an EMBL/GenBank/DDBJ whole genome shotgun (WGS) entry which is preliminary data.</text>
</comment>
<evidence type="ECO:0000313" key="5">
    <source>
        <dbReference type="Proteomes" id="UP001186944"/>
    </source>
</evidence>
<dbReference type="AlphaFoldDB" id="A0AA88XFN6"/>
<organism evidence="4 5">
    <name type="scientific">Pinctada imbricata</name>
    <name type="common">Atlantic pearl-oyster</name>
    <name type="synonym">Pinctada martensii</name>
    <dbReference type="NCBI Taxonomy" id="66713"/>
    <lineage>
        <taxon>Eukaryota</taxon>
        <taxon>Metazoa</taxon>
        <taxon>Spiralia</taxon>
        <taxon>Lophotrochozoa</taxon>
        <taxon>Mollusca</taxon>
        <taxon>Bivalvia</taxon>
        <taxon>Autobranchia</taxon>
        <taxon>Pteriomorphia</taxon>
        <taxon>Pterioida</taxon>
        <taxon>Pterioidea</taxon>
        <taxon>Pteriidae</taxon>
        <taxon>Pinctada</taxon>
    </lineage>
</organism>
<gene>
    <name evidence="4" type="ORF">FSP39_010128</name>
</gene>
<dbReference type="Proteomes" id="UP001186944">
    <property type="component" value="Unassembled WGS sequence"/>
</dbReference>
<evidence type="ECO:0000256" key="1">
    <source>
        <dbReference type="PROSITE-ProRule" id="PRU00024"/>
    </source>
</evidence>
<name>A0AA88XFN6_PINIB</name>
<dbReference type="GO" id="GO:0008270">
    <property type="term" value="F:zinc ion binding"/>
    <property type="evidence" value="ECO:0007669"/>
    <property type="project" value="UniProtKB-KW"/>
</dbReference>